<evidence type="ECO:0000259" key="1">
    <source>
        <dbReference type="Pfam" id="PF00534"/>
    </source>
</evidence>
<evidence type="ECO:0000313" key="4">
    <source>
        <dbReference type="Proteomes" id="UP001199795"/>
    </source>
</evidence>
<sequence>MKILLVSMNSIHFQRWTNQLKNSEHEVYWFDIRDGGYSEKLSWVNQIVGWKQKFPNLKGRSFVKKKLPWLYRKISFLLENNTEKKFEAKLKEIEPDLVHSFVLYIACTPIYNVMKKYDSLKWIYSSWGSDLYYFQNQTKYLKEIKKVLPRVNYLFTDCKRDVELAKKYGFTGDVLGVFPGGGGYPLQDYQQYILPVSVRTLILVKGYQGRSGRAIPILKALKLLSSQLTNFKIVVFAADNDVKQFIIDNNLEKRLNLYVYSKKQFLPHLEIIKLMGQALIYIGNSNSDGIPNTLLEAIVMGAFPIQSNPGGATGEVIKHRENGLLIEDCNNYRYIKKNILTVLNDSKLTINAFRINQEKIKPNYSRQIIAEKVLLKYNSVTN</sequence>
<evidence type="ECO:0000259" key="2">
    <source>
        <dbReference type="Pfam" id="PF13477"/>
    </source>
</evidence>
<feature type="domain" description="Glycosyl transferase family 1" evidence="1">
    <location>
        <begin position="217"/>
        <end position="348"/>
    </location>
</feature>
<dbReference type="InterPro" id="IPR028098">
    <property type="entry name" value="Glyco_trans_4-like_N"/>
</dbReference>
<dbReference type="InterPro" id="IPR001296">
    <property type="entry name" value="Glyco_trans_1"/>
</dbReference>
<evidence type="ECO:0000313" key="3">
    <source>
        <dbReference type="EMBL" id="MCF7568961.1"/>
    </source>
</evidence>
<proteinExistence type="predicted"/>
<gene>
    <name evidence="3" type="ORF">L3X37_11390</name>
</gene>
<dbReference type="EMBL" id="JAKKDU010000013">
    <property type="protein sequence ID" value="MCF7568961.1"/>
    <property type="molecule type" value="Genomic_DNA"/>
</dbReference>
<dbReference type="AlphaFoldDB" id="A0AAE3EPV1"/>
<protein>
    <submittedName>
        <fullName evidence="3">Glycosyltransferase</fullName>
    </submittedName>
</protein>
<organism evidence="3 4">
    <name type="scientific">Wocania arenilitoris</name>
    <dbReference type="NCBI Taxonomy" id="2044858"/>
    <lineage>
        <taxon>Bacteria</taxon>
        <taxon>Pseudomonadati</taxon>
        <taxon>Bacteroidota</taxon>
        <taxon>Flavobacteriia</taxon>
        <taxon>Flavobacteriales</taxon>
        <taxon>Flavobacteriaceae</taxon>
        <taxon>Wocania</taxon>
    </lineage>
</organism>
<keyword evidence="4" id="KW-1185">Reference proteome</keyword>
<dbReference type="Pfam" id="PF00534">
    <property type="entry name" value="Glycos_transf_1"/>
    <property type="match status" value="1"/>
</dbReference>
<reference evidence="3" key="1">
    <citation type="submission" date="2022-01" db="EMBL/GenBank/DDBJ databases">
        <title>Draft genome sequence of Sabulilitoribacter arenilitoris KCTC 52401.</title>
        <authorList>
            <person name="Oh J.-S."/>
        </authorList>
    </citation>
    <scope>NUCLEOTIDE SEQUENCE</scope>
    <source>
        <strain evidence="3">HMF6543</strain>
    </source>
</reference>
<dbReference type="SUPFAM" id="SSF53756">
    <property type="entry name" value="UDP-Glycosyltransferase/glycogen phosphorylase"/>
    <property type="match status" value="1"/>
</dbReference>
<dbReference type="GO" id="GO:0016757">
    <property type="term" value="F:glycosyltransferase activity"/>
    <property type="evidence" value="ECO:0007669"/>
    <property type="project" value="InterPro"/>
</dbReference>
<dbReference type="Pfam" id="PF13477">
    <property type="entry name" value="Glyco_trans_4_2"/>
    <property type="match status" value="1"/>
</dbReference>
<dbReference type="Gene3D" id="3.40.50.2000">
    <property type="entry name" value="Glycogen Phosphorylase B"/>
    <property type="match status" value="2"/>
</dbReference>
<accession>A0AAE3EPV1</accession>
<comment type="caution">
    <text evidence="3">The sequence shown here is derived from an EMBL/GenBank/DDBJ whole genome shotgun (WGS) entry which is preliminary data.</text>
</comment>
<name>A0AAE3EPV1_9FLAO</name>
<dbReference type="Proteomes" id="UP001199795">
    <property type="component" value="Unassembled WGS sequence"/>
</dbReference>
<dbReference type="RefSeq" id="WP_237240297.1">
    <property type="nucleotide sequence ID" value="NZ_JAKKDU010000013.1"/>
</dbReference>
<dbReference type="PANTHER" id="PTHR12526">
    <property type="entry name" value="GLYCOSYLTRANSFERASE"/>
    <property type="match status" value="1"/>
</dbReference>
<feature type="domain" description="Glycosyltransferase subfamily 4-like N-terminal" evidence="2">
    <location>
        <begin position="3"/>
        <end position="146"/>
    </location>
</feature>